<dbReference type="PANTHER" id="PTHR38471">
    <property type="entry name" value="FOUR HELIX BUNDLE PROTEIN"/>
    <property type="match status" value="1"/>
</dbReference>
<dbReference type="PANTHER" id="PTHR38471:SF2">
    <property type="entry name" value="FOUR HELIX BUNDLE PROTEIN"/>
    <property type="match status" value="1"/>
</dbReference>
<dbReference type="SUPFAM" id="SSF158446">
    <property type="entry name" value="IVS-encoded protein-like"/>
    <property type="match status" value="1"/>
</dbReference>
<organism evidence="1 2">
    <name type="scientific">Clostridium senegalense</name>
    <dbReference type="NCBI Taxonomy" id="1465809"/>
    <lineage>
        <taxon>Bacteria</taxon>
        <taxon>Bacillati</taxon>
        <taxon>Bacillota</taxon>
        <taxon>Clostridia</taxon>
        <taxon>Eubacteriales</taxon>
        <taxon>Clostridiaceae</taxon>
        <taxon>Clostridium</taxon>
    </lineage>
</organism>
<gene>
    <name evidence="1" type="ORF">G3M99_13555</name>
</gene>
<accession>A0A6M0H5R0</accession>
<dbReference type="Proteomes" id="UP000481872">
    <property type="component" value="Unassembled WGS sequence"/>
</dbReference>
<reference evidence="1 2" key="1">
    <citation type="submission" date="2020-02" db="EMBL/GenBank/DDBJ databases">
        <title>Genome assembly of a novel Clostridium senegalense strain.</title>
        <authorList>
            <person name="Gupta T.B."/>
            <person name="Jauregui R."/>
            <person name="Maclean P."/>
            <person name="Nawarathana A."/>
            <person name="Brightwell G."/>
        </authorList>
    </citation>
    <scope>NUCLEOTIDE SEQUENCE [LARGE SCALE GENOMIC DNA]</scope>
    <source>
        <strain evidence="1 2">AGRFS4</strain>
    </source>
</reference>
<evidence type="ECO:0000313" key="2">
    <source>
        <dbReference type="Proteomes" id="UP000481872"/>
    </source>
</evidence>
<dbReference type="PIRSF" id="PIRSF035652">
    <property type="entry name" value="CHP02436"/>
    <property type="match status" value="1"/>
</dbReference>
<dbReference type="NCBIfam" id="TIGR02436">
    <property type="entry name" value="four helix bundle protein"/>
    <property type="match status" value="1"/>
</dbReference>
<evidence type="ECO:0000313" key="1">
    <source>
        <dbReference type="EMBL" id="NEU05857.1"/>
    </source>
</evidence>
<dbReference type="InterPro" id="IPR012657">
    <property type="entry name" value="23S_rRNA-intervening_sequence"/>
</dbReference>
<dbReference type="Gene3D" id="1.20.1440.60">
    <property type="entry name" value="23S rRNA-intervening sequence"/>
    <property type="match status" value="1"/>
</dbReference>
<comment type="caution">
    <text evidence="1">The sequence shown here is derived from an EMBL/GenBank/DDBJ whole genome shotgun (WGS) entry which is preliminary data.</text>
</comment>
<protein>
    <submittedName>
        <fullName evidence="1">Four helix bundle protein</fullName>
    </submittedName>
</protein>
<dbReference type="InterPro" id="IPR036583">
    <property type="entry name" value="23S_rRNA_IVS_sf"/>
</dbReference>
<dbReference type="RefSeq" id="WP_061996671.1">
    <property type="nucleotide sequence ID" value="NZ_JAAGPU010000027.1"/>
</dbReference>
<keyword evidence="2" id="KW-1185">Reference proteome</keyword>
<dbReference type="EMBL" id="JAAGPU010000027">
    <property type="protein sequence ID" value="NEU05857.1"/>
    <property type="molecule type" value="Genomic_DNA"/>
</dbReference>
<dbReference type="Pfam" id="PF05635">
    <property type="entry name" value="23S_rRNA_IVP"/>
    <property type="match status" value="1"/>
</dbReference>
<proteinExistence type="predicted"/>
<dbReference type="AlphaFoldDB" id="A0A6M0H5R0"/>
<name>A0A6M0H5R0_9CLOT</name>
<sequence>MKENLIYEKTFNFAIEIVKLYKYLSNQKKEFILSKQVLRSGTSIGANINEAIVAQSKKDFLSKMNIALKEAAETQYWIKLLIATNYIDRNHSKTLINECKEINRILRSIVKTIRDNIKNDERNTG</sequence>